<feature type="transmembrane region" description="Helical" evidence="6">
    <location>
        <begin position="88"/>
        <end position="107"/>
    </location>
</feature>
<feature type="transmembrane region" description="Helical" evidence="6">
    <location>
        <begin position="210"/>
        <end position="229"/>
    </location>
</feature>
<dbReference type="GO" id="GO:0005886">
    <property type="term" value="C:plasma membrane"/>
    <property type="evidence" value="ECO:0007669"/>
    <property type="project" value="TreeGrafter"/>
</dbReference>
<feature type="transmembrane region" description="Helical" evidence="6">
    <location>
        <begin position="388"/>
        <end position="412"/>
    </location>
</feature>
<dbReference type="InterPro" id="IPR011701">
    <property type="entry name" value="MFS"/>
</dbReference>
<evidence type="ECO:0000256" key="6">
    <source>
        <dbReference type="SAM" id="Phobius"/>
    </source>
</evidence>
<evidence type="ECO:0000256" key="5">
    <source>
        <dbReference type="SAM" id="MobiDB-lite"/>
    </source>
</evidence>
<dbReference type="STRING" id="436010.A0A166SNB9"/>
<dbReference type="Proteomes" id="UP000076532">
    <property type="component" value="Unassembled WGS sequence"/>
</dbReference>
<evidence type="ECO:0000256" key="4">
    <source>
        <dbReference type="ARBA" id="ARBA00023136"/>
    </source>
</evidence>
<feature type="transmembrane region" description="Helical" evidence="6">
    <location>
        <begin position="144"/>
        <end position="166"/>
    </location>
</feature>
<feature type="transmembrane region" description="Helical" evidence="6">
    <location>
        <begin position="455"/>
        <end position="478"/>
    </location>
</feature>
<name>A0A166SNB9_9AGAM</name>
<evidence type="ECO:0000256" key="1">
    <source>
        <dbReference type="ARBA" id="ARBA00004141"/>
    </source>
</evidence>
<dbReference type="PROSITE" id="PS50850">
    <property type="entry name" value="MFS"/>
    <property type="match status" value="1"/>
</dbReference>
<keyword evidence="9" id="KW-1185">Reference proteome</keyword>
<dbReference type="OrthoDB" id="3561359at2759"/>
<organism evidence="8 9">
    <name type="scientific">Athelia psychrophila</name>
    <dbReference type="NCBI Taxonomy" id="1759441"/>
    <lineage>
        <taxon>Eukaryota</taxon>
        <taxon>Fungi</taxon>
        <taxon>Dikarya</taxon>
        <taxon>Basidiomycota</taxon>
        <taxon>Agaricomycotina</taxon>
        <taxon>Agaricomycetes</taxon>
        <taxon>Agaricomycetidae</taxon>
        <taxon>Atheliales</taxon>
        <taxon>Atheliaceae</taxon>
        <taxon>Athelia</taxon>
    </lineage>
</organism>
<feature type="transmembrane region" description="Helical" evidence="6">
    <location>
        <begin position="119"/>
        <end position="137"/>
    </location>
</feature>
<feature type="transmembrane region" description="Helical" evidence="6">
    <location>
        <begin position="48"/>
        <end position="67"/>
    </location>
</feature>
<dbReference type="PANTHER" id="PTHR23502">
    <property type="entry name" value="MAJOR FACILITATOR SUPERFAMILY"/>
    <property type="match status" value="1"/>
</dbReference>
<dbReference type="AlphaFoldDB" id="A0A166SNB9"/>
<dbReference type="GO" id="GO:0022857">
    <property type="term" value="F:transmembrane transporter activity"/>
    <property type="evidence" value="ECO:0007669"/>
    <property type="project" value="InterPro"/>
</dbReference>
<gene>
    <name evidence="8" type="ORF">FIBSPDRAFT_851248</name>
</gene>
<dbReference type="SUPFAM" id="SSF103473">
    <property type="entry name" value="MFS general substrate transporter"/>
    <property type="match status" value="1"/>
</dbReference>
<sequence length="492" mass="54056">MDSSTTKTNELVSKEANSLSTGQDTPTTMDSFLVTLEPHEDPQCLPTLAKWTAILVISSASLCVTCFSSIASSTEAGIAAEFHVAKEVSILGISMFVLGLGLGPLVVGPLSELYGRIIVYRYSYLFFFLFSFPIAFAPNIEVYLLFRFATGLCGAAFLSVAGGSVSDMFSNAAVANPMAIYTLCPFIGPIVGPLLGGFINQHPSNWRWTFRLQIIWTFFELIAIVLFLPETDVPVLLKWKAQRLRQSTGNSSYYAPLDRRNMTLMRSIVVGCYTPFQLMFFDRMVLILNLWDALLLGILYLTFQAFPIIFEQHHGFSTGETGMSFLGIGLGMIIAVATEPFWNILFAHEEKKYNGHPPPETRLYMGQVGGILVPIGLVWLAFTTYARVPWIVPIIASVPFGMGILFVFTSTFTYQVTAYRPIAASAMASNSALRFTFAAAFPLFAGSMYDKLGTVGATGLLAGITAIMAPLPFILYRIGPKLRQSSRFAVKD</sequence>
<keyword evidence="4 6" id="KW-0472">Membrane</keyword>
<dbReference type="InterPro" id="IPR020846">
    <property type="entry name" value="MFS_dom"/>
</dbReference>
<feature type="region of interest" description="Disordered" evidence="5">
    <location>
        <begin position="1"/>
        <end position="25"/>
    </location>
</feature>
<keyword evidence="3 6" id="KW-1133">Transmembrane helix</keyword>
<feature type="transmembrane region" description="Helical" evidence="6">
    <location>
        <begin position="293"/>
        <end position="310"/>
    </location>
</feature>
<dbReference type="PANTHER" id="PTHR23502:SF7">
    <property type="entry name" value="DRUG_PROTON ANTIPORTER YHK8-RELATED"/>
    <property type="match status" value="1"/>
</dbReference>
<feature type="transmembrane region" description="Helical" evidence="6">
    <location>
        <begin position="322"/>
        <end position="342"/>
    </location>
</feature>
<evidence type="ECO:0000256" key="3">
    <source>
        <dbReference type="ARBA" id="ARBA00022989"/>
    </source>
</evidence>
<protein>
    <submittedName>
        <fullName evidence="8">MFS general substrate transporter</fullName>
    </submittedName>
</protein>
<evidence type="ECO:0000256" key="2">
    <source>
        <dbReference type="ARBA" id="ARBA00022692"/>
    </source>
</evidence>
<accession>A0A166SNB9</accession>
<feature type="transmembrane region" description="Helical" evidence="6">
    <location>
        <begin position="363"/>
        <end position="382"/>
    </location>
</feature>
<reference evidence="8 9" key="1">
    <citation type="journal article" date="2016" name="Mol. Biol. Evol.">
        <title>Comparative Genomics of Early-Diverging Mushroom-Forming Fungi Provides Insights into the Origins of Lignocellulose Decay Capabilities.</title>
        <authorList>
            <person name="Nagy L.G."/>
            <person name="Riley R."/>
            <person name="Tritt A."/>
            <person name="Adam C."/>
            <person name="Daum C."/>
            <person name="Floudas D."/>
            <person name="Sun H."/>
            <person name="Yadav J.S."/>
            <person name="Pangilinan J."/>
            <person name="Larsson K.H."/>
            <person name="Matsuura K."/>
            <person name="Barry K."/>
            <person name="Labutti K."/>
            <person name="Kuo R."/>
            <person name="Ohm R.A."/>
            <person name="Bhattacharya S.S."/>
            <person name="Shirouzu T."/>
            <person name="Yoshinaga Y."/>
            <person name="Martin F.M."/>
            <person name="Grigoriev I.V."/>
            <person name="Hibbett D.S."/>
        </authorList>
    </citation>
    <scope>NUCLEOTIDE SEQUENCE [LARGE SCALE GENOMIC DNA]</scope>
    <source>
        <strain evidence="8 9">CBS 109695</strain>
    </source>
</reference>
<proteinExistence type="predicted"/>
<feature type="transmembrane region" description="Helical" evidence="6">
    <location>
        <begin position="178"/>
        <end position="198"/>
    </location>
</feature>
<keyword evidence="2 6" id="KW-0812">Transmembrane</keyword>
<evidence type="ECO:0000313" key="9">
    <source>
        <dbReference type="Proteomes" id="UP000076532"/>
    </source>
</evidence>
<dbReference type="Pfam" id="PF07690">
    <property type="entry name" value="MFS_1"/>
    <property type="match status" value="1"/>
</dbReference>
<feature type="transmembrane region" description="Helical" evidence="6">
    <location>
        <begin position="432"/>
        <end position="449"/>
    </location>
</feature>
<dbReference type="Gene3D" id="1.20.1250.20">
    <property type="entry name" value="MFS general substrate transporter like domains"/>
    <property type="match status" value="1"/>
</dbReference>
<evidence type="ECO:0000313" key="8">
    <source>
        <dbReference type="EMBL" id="KZP29647.1"/>
    </source>
</evidence>
<dbReference type="InterPro" id="IPR036259">
    <property type="entry name" value="MFS_trans_sf"/>
</dbReference>
<dbReference type="EMBL" id="KV417497">
    <property type="protein sequence ID" value="KZP29647.1"/>
    <property type="molecule type" value="Genomic_DNA"/>
</dbReference>
<evidence type="ECO:0000259" key="7">
    <source>
        <dbReference type="PROSITE" id="PS50850"/>
    </source>
</evidence>
<feature type="domain" description="Major facilitator superfamily (MFS) profile" evidence="7">
    <location>
        <begin position="53"/>
        <end position="481"/>
    </location>
</feature>
<dbReference type="CDD" id="cd17323">
    <property type="entry name" value="MFS_Tpo1_MDR_like"/>
    <property type="match status" value="1"/>
</dbReference>
<comment type="subcellular location">
    <subcellularLocation>
        <location evidence="1">Membrane</location>
        <topology evidence="1">Multi-pass membrane protein</topology>
    </subcellularLocation>
</comment>
<dbReference type="FunFam" id="1.20.1250.20:FF:000082">
    <property type="entry name" value="MFS multidrug transporter, putative"/>
    <property type="match status" value="1"/>
</dbReference>